<reference evidence="1" key="2">
    <citation type="journal article" date="2015" name="Fish Shellfish Immunol.">
        <title>Early steps in the European eel (Anguilla anguilla)-Vibrio vulnificus interaction in the gills: Role of the RtxA13 toxin.</title>
        <authorList>
            <person name="Callol A."/>
            <person name="Pajuelo D."/>
            <person name="Ebbesson L."/>
            <person name="Teles M."/>
            <person name="MacKenzie S."/>
            <person name="Amaro C."/>
        </authorList>
    </citation>
    <scope>NUCLEOTIDE SEQUENCE</scope>
</reference>
<sequence length="16" mass="1810">MTQIGGNQTRNYISNL</sequence>
<evidence type="ECO:0000313" key="1">
    <source>
        <dbReference type="EMBL" id="JAH28074.1"/>
    </source>
</evidence>
<proteinExistence type="predicted"/>
<reference evidence="1" key="1">
    <citation type="submission" date="2014-11" db="EMBL/GenBank/DDBJ databases">
        <authorList>
            <person name="Amaro Gonzalez C."/>
        </authorList>
    </citation>
    <scope>NUCLEOTIDE SEQUENCE</scope>
</reference>
<dbReference type="EMBL" id="GBXM01080503">
    <property type="protein sequence ID" value="JAH28074.1"/>
    <property type="molecule type" value="Transcribed_RNA"/>
</dbReference>
<organism evidence="1">
    <name type="scientific">Anguilla anguilla</name>
    <name type="common">European freshwater eel</name>
    <name type="synonym">Muraena anguilla</name>
    <dbReference type="NCBI Taxonomy" id="7936"/>
    <lineage>
        <taxon>Eukaryota</taxon>
        <taxon>Metazoa</taxon>
        <taxon>Chordata</taxon>
        <taxon>Craniata</taxon>
        <taxon>Vertebrata</taxon>
        <taxon>Euteleostomi</taxon>
        <taxon>Actinopterygii</taxon>
        <taxon>Neopterygii</taxon>
        <taxon>Teleostei</taxon>
        <taxon>Anguilliformes</taxon>
        <taxon>Anguillidae</taxon>
        <taxon>Anguilla</taxon>
    </lineage>
</organism>
<dbReference type="EMBL" id="GBXM01084098">
    <property type="protein sequence ID" value="JAH24479.1"/>
    <property type="molecule type" value="Transcribed_RNA"/>
</dbReference>
<protein>
    <submittedName>
        <fullName evidence="1">Uncharacterized protein</fullName>
    </submittedName>
</protein>
<dbReference type="AlphaFoldDB" id="A0A0E9RG43"/>
<name>A0A0E9RG43_ANGAN</name>
<accession>A0A0E9RG43</accession>